<feature type="transmembrane region" description="Helical" evidence="6">
    <location>
        <begin position="38"/>
        <end position="66"/>
    </location>
</feature>
<feature type="compositionally biased region" description="Polar residues" evidence="5">
    <location>
        <begin position="1"/>
        <end position="12"/>
    </location>
</feature>
<evidence type="ECO:0000256" key="2">
    <source>
        <dbReference type="ARBA" id="ARBA00022692"/>
    </source>
</evidence>
<sequence>MSPDSEMTMSEKQTPEGVSETTSEDPIEWDGALHGFPLYLGALGLGLALFLTGIEATIVSTSLVTITNDLDDFGRSSWVITSYLLTYTGFLMIWSKIGDIWRVKTSLLVSLFMFTAFSGGCGGAQSLSQLCVRPCFPTVTLDGVPYRQYDTISSVAGGILSLGLVLGPLIGGAVAEKGSWRWVFLCNVPAGAFSWVLLLIVLPANFPNAPSAQTASSKYKGAGMKIKTFFQRADTLGALALLTASSFAIAALQEGNFEYAWSSGLVISFLVISGIFWIAFLLWEWFISKKDLDIYAMFPWRLAGNRIFLGAALGFFTTGLPMTVSIIMIPQRFQIVNSCSPIDAGVRFLAYALSSPVGIMSCSVLTGRLKIPFCYVALGGIVLQVVGLFLFSETAFSTDISAAQYGYLVLAGLGTGTSVAVFYMIMPLVVDGKDQSIALSTGLQLRMLGGVLGVAASTTILHNYLRSRLSVTLDPDQVSLLLSSSDAIGIFSPYIQLQIRQAYSVAYSAQVKLAGGFSVAQLLSVAMIWKRSNVRYLKRASSYTFRVAGAAFGADRSGMLYLRASKV</sequence>
<feature type="transmembrane region" description="Helical" evidence="6">
    <location>
        <begin position="348"/>
        <end position="366"/>
    </location>
</feature>
<evidence type="ECO:0000256" key="3">
    <source>
        <dbReference type="ARBA" id="ARBA00022989"/>
    </source>
</evidence>
<feature type="transmembrane region" description="Helical" evidence="6">
    <location>
        <begin position="107"/>
        <end position="128"/>
    </location>
</feature>
<dbReference type="SUPFAM" id="SSF103473">
    <property type="entry name" value="MFS general substrate transporter"/>
    <property type="match status" value="1"/>
</dbReference>
<dbReference type="PANTHER" id="PTHR23501">
    <property type="entry name" value="MAJOR FACILITATOR SUPERFAMILY"/>
    <property type="match status" value="1"/>
</dbReference>
<feature type="transmembrane region" description="Helical" evidence="6">
    <location>
        <begin position="233"/>
        <end position="253"/>
    </location>
</feature>
<dbReference type="VEuPathDB" id="FungiDB:AFLA_012623"/>
<dbReference type="GO" id="GO:0005886">
    <property type="term" value="C:plasma membrane"/>
    <property type="evidence" value="ECO:0007669"/>
    <property type="project" value="TreeGrafter"/>
</dbReference>
<feature type="transmembrane region" description="Helical" evidence="6">
    <location>
        <begin position="307"/>
        <end position="328"/>
    </location>
</feature>
<feature type="transmembrane region" description="Helical" evidence="6">
    <location>
        <begin position="182"/>
        <end position="202"/>
    </location>
</feature>
<dbReference type="Proteomes" id="UP000325434">
    <property type="component" value="Unassembled WGS sequence"/>
</dbReference>
<comment type="subcellular location">
    <subcellularLocation>
        <location evidence="1">Membrane</location>
        <topology evidence="1">Multi-pass membrane protein</topology>
    </subcellularLocation>
</comment>
<evidence type="ECO:0000256" key="1">
    <source>
        <dbReference type="ARBA" id="ARBA00004141"/>
    </source>
</evidence>
<feature type="transmembrane region" description="Helical" evidence="6">
    <location>
        <begin position="259"/>
        <end position="286"/>
    </location>
</feature>
<dbReference type="Gene3D" id="1.20.1250.20">
    <property type="entry name" value="MFS general substrate transporter like domains"/>
    <property type="match status" value="1"/>
</dbReference>
<keyword evidence="2 6" id="KW-0812">Transmembrane</keyword>
<feature type="region of interest" description="Disordered" evidence="5">
    <location>
        <begin position="1"/>
        <end position="24"/>
    </location>
</feature>
<dbReference type="VEuPathDB" id="FungiDB:F9C07_2277040"/>
<accession>A0A5N6H5M8</accession>
<feature type="transmembrane region" description="Helical" evidence="6">
    <location>
        <begin position="149"/>
        <end position="170"/>
    </location>
</feature>
<proteinExistence type="predicted"/>
<dbReference type="AlphaFoldDB" id="A0A5N6H5M8"/>
<feature type="transmembrane region" description="Helical" evidence="6">
    <location>
        <begin position="373"/>
        <end position="392"/>
    </location>
</feature>
<protein>
    <submittedName>
        <fullName evidence="7">Major facilitator superfamily domain-containing protein</fullName>
    </submittedName>
</protein>
<gene>
    <name evidence="7" type="ORF">BDV35DRAFT_401897</name>
</gene>
<dbReference type="InterPro" id="IPR036259">
    <property type="entry name" value="MFS_trans_sf"/>
</dbReference>
<feature type="transmembrane region" description="Helical" evidence="6">
    <location>
        <begin position="511"/>
        <end position="529"/>
    </location>
</feature>
<keyword evidence="4 6" id="KW-0472">Membrane</keyword>
<dbReference type="Pfam" id="PF07690">
    <property type="entry name" value="MFS_1"/>
    <property type="match status" value="1"/>
</dbReference>
<dbReference type="EMBL" id="ML734569">
    <property type="protein sequence ID" value="KAB8249841.1"/>
    <property type="molecule type" value="Genomic_DNA"/>
</dbReference>
<feature type="transmembrane region" description="Helical" evidence="6">
    <location>
        <begin position="78"/>
        <end position="95"/>
    </location>
</feature>
<feature type="transmembrane region" description="Helical" evidence="6">
    <location>
        <begin position="447"/>
        <end position="465"/>
    </location>
</feature>
<evidence type="ECO:0000256" key="4">
    <source>
        <dbReference type="ARBA" id="ARBA00023136"/>
    </source>
</evidence>
<dbReference type="GO" id="GO:0022857">
    <property type="term" value="F:transmembrane transporter activity"/>
    <property type="evidence" value="ECO:0007669"/>
    <property type="project" value="InterPro"/>
</dbReference>
<reference evidence="7" key="1">
    <citation type="submission" date="2019-04" db="EMBL/GenBank/DDBJ databases">
        <title>Friends and foes A comparative genomics study of 23 Aspergillus species from section Flavi.</title>
        <authorList>
            <consortium name="DOE Joint Genome Institute"/>
            <person name="Kjaerbolling I."/>
            <person name="Vesth T."/>
            <person name="Frisvad J.C."/>
            <person name="Nybo J.L."/>
            <person name="Theobald S."/>
            <person name="Kildgaard S."/>
            <person name="Isbrandt T."/>
            <person name="Kuo A."/>
            <person name="Sato A."/>
            <person name="Lyhne E.K."/>
            <person name="Kogle M.E."/>
            <person name="Wiebenga A."/>
            <person name="Kun R.S."/>
            <person name="Lubbers R.J."/>
            <person name="Makela M.R."/>
            <person name="Barry K."/>
            <person name="Chovatia M."/>
            <person name="Clum A."/>
            <person name="Daum C."/>
            <person name="Haridas S."/>
            <person name="He G."/>
            <person name="LaButti K."/>
            <person name="Lipzen A."/>
            <person name="Mondo S."/>
            <person name="Riley R."/>
            <person name="Salamov A."/>
            <person name="Simmons B.A."/>
            <person name="Magnuson J.K."/>
            <person name="Henrissat B."/>
            <person name="Mortensen U.H."/>
            <person name="Larsen T.O."/>
            <person name="Devries R.P."/>
            <person name="Grigoriev I.V."/>
            <person name="Machida M."/>
            <person name="Baker S.E."/>
            <person name="Andersen M.R."/>
        </authorList>
    </citation>
    <scope>NUCLEOTIDE SEQUENCE [LARGE SCALE GENOMIC DNA]</scope>
    <source>
        <strain evidence="7">CBS 121.62</strain>
    </source>
</reference>
<organism evidence="7">
    <name type="scientific">Aspergillus flavus</name>
    <dbReference type="NCBI Taxonomy" id="5059"/>
    <lineage>
        <taxon>Eukaryota</taxon>
        <taxon>Fungi</taxon>
        <taxon>Dikarya</taxon>
        <taxon>Ascomycota</taxon>
        <taxon>Pezizomycotina</taxon>
        <taxon>Eurotiomycetes</taxon>
        <taxon>Eurotiomycetidae</taxon>
        <taxon>Eurotiales</taxon>
        <taxon>Aspergillaceae</taxon>
        <taxon>Aspergillus</taxon>
        <taxon>Aspergillus subgen. Circumdati</taxon>
    </lineage>
</organism>
<evidence type="ECO:0000256" key="5">
    <source>
        <dbReference type="SAM" id="MobiDB-lite"/>
    </source>
</evidence>
<evidence type="ECO:0000313" key="7">
    <source>
        <dbReference type="EMBL" id="KAB8249841.1"/>
    </source>
</evidence>
<dbReference type="InterPro" id="IPR011701">
    <property type="entry name" value="MFS"/>
</dbReference>
<feature type="transmembrane region" description="Helical" evidence="6">
    <location>
        <begin position="404"/>
        <end position="426"/>
    </location>
</feature>
<evidence type="ECO:0000256" key="6">
    <source>
        <dbReference type="SAM" id="Phobius"/>
    </source>
</evidence>
<keyword evidence="3 6" id="KW-1133">Transmembrane helix</keyword>
<name>A0A5N6H5M8_ASPFL</name>
<dbReference type="PANTHER" id="PTHR23501:SF43">
    <property type="entry name" value="MULTIDRUG TRANSPORTER, PUTATIVE (AFU_ORTHOLOGUE AFUA_6G03040)-RELATED"/>
    <property type="match status" value="1"/>
</dbReference>